<keyword evidence="2" id="KW-0812">Transmembrane</keyword>
<dbReference type="Proteomes" id="UP000319257">
    <property type="component" value="Unassembled WGS sequence"/>
</dbReference>
<comment type="caution">
    <text evidence="3">The sequence shown here is derived from an EMBL/GenBank/DDBJ whole genome shotgun (WGS) entry which is preliminary data.</text>
</comment>
<reference evidence="3 4" key="1">
    <citation type="submission" date="2019-06" db="EMBL/GenBank/DDBJ databases">
        <title>Draft genome sequence of the filamentous fungus Phialemoniopsis curvata isolated from diesel fuel.</title>
        <authorList>
            <person name="Varaljay V.A."/>
            <person name="Lyon W.J."/>
            <person name="Crouch A.L."/>
            <person name="Drake C.E."/>
            <person name="Hollomon J.M."/>
            <person name="Nadeau L.J."/>
            <person name="Nunn H.S."/>
            <person name="Stevenson B.S."/>
            <person name="Bojanowski C.L."/>
            <person name="Crookes-Goodson W.J."/>
        </authorList>
    </citation>
    <scope>NUCLEOTIDE SEQUENCE [LARGE SCALE GENOMIC DNA]</scope>
    <source>
        <strain evidence="3 4">D216</strain>
    </source>
</reference>
<feature type="transmembrane region" description="Helical" evidence="2">
    <location>
        <begin position="554"/>
        <end position="574"/>
    </location>
</feature>
<dbReference type="InterPro" id="IPR021369">
    <property type="entry name" value="DUF2985"/>
</dbReference>
<feature type="transmembrane region" description="Helical" evidence="2">
    <location>
        <begin position="519"/>
        <end position="542"/>
    </location>
</feature>
<keyword evidence="2" id="KW-0472">Membrane</keyword>
<evidence type="ECO:0008006" key="5">
    <source>
        <dbReference type="Google" id="ProtNLM"/>
    </source>
</evidence>
<dbReference type="EMBL" id="SKBQ01000037">
    <property type="protein sequence ID" value="TPX13067.1"/>
    <property type="molecule type" value="Genomic_DNA"/>
</dbReference>
<gene>
    <name evidence="3" type="ORF">E0L32_006493</name>
</gene>
<evidence type="ECO:0000313" key="3">
    <source>
        <dbReference type="EMBL" id="TPX13067.1"/>
    </source>
</evidence>
<dbReference type="InParanoid" id="A0A507B018"/>
<accession>A0A507B018</accession>
<feature type="region of interest" description="Disordered" evidence="1">
    <location>
        <begin position="257"/>
        <end position="291"/>
    </location>
</feature>
<dbReference type="RefSeq" id="XP_030994778.1">
    <property type="nucleotide sequence ID" value="XM_031141132.1"/>
</dbReference>
<feature type="transmembrane region" description="Helical" evidence="2">
    <location>
        <begin position="387"/>
        <end position="409"/>
    </location>
</feature>
<feature type="compositionally biased region" description="Basic residues" evidence="1">
    <location>
        <begin position="597"/>
        <end position="606"/>
    </location>
</feature>
<protein>
    <recommendedName>
        <fullName evidence="5">Integral membrane protein</fullName>
    </recommendedName>
</protein>
<feature type="compositionally biased region" description="Acidic residues" evidence="1">
    <location>
        <begin position="269"/>
        <end position="281"/>
    </location>
</feature>
<dbReference type="STRING" id="1093900.A0A507B018"/>
<dbReference type="PANTHER" id="PTHR35872:SF2">
    <property type="entry name" value="INTEGRAL MEMBRANE PROTEIN (AFU_ORTHOLOGUE AFUA_5G07110)"/>
    <property type="match status" value="1"/>
</dbReference>
<dbReference type="AlphaFoldDB" id="A0A507B018"/>
<evidence type="ECO:0000256" key="2">
    <source>
        <dbReference type="SAM" id="Phobius"/>
    </source>
</evidence>
<evidence type="ECO:0000313" key="4">
    <source>
        <dbReference type="Proteomes" id="UP000319257"/>
    </source>
</evidence>
<feature type="region of interest" description="Disordered" evidence="1">
    <location>
        <begin position="1"/>
        <end position="118"/>
    </location>
</feature>
<proteinExistence type="predicted"/>
<keyword evidence="2" id="KW-1133">Transmembrane helix</keyword>
<feature type="compositionally biased region" description="Basic and acidic residues" evidence="1">
    <location>
        <begin position="607"/>
        <end position="627"/>
    </location>
</feature>
<feature type="compositionally biased region" description="Basic and acidic residues" evidence="1">
    <location>
        <begin position="683"/>
        <end position="708"/>
    </location>
</feature>
<evidence type="ECO:0000256" key="1">
    <source>
        <dbReference type="SAM" id="MobiDB-lite"/>
    </source>
</evidence>
<feature type="compositionally biased region" description="Low complexity" evidence="1">
    <location>
        <begin position="65"/>
        <end position="77"/>
    </location>
</feature>
<name>A0A507B018_9PEZI</name>
<sequence length="719" mass="80412">MDSSHDDNPYFSQAQRPRPRSASLAESSQRPGLPAFQIPSSRARNVQFRPLDRQQSSVRLRRLRVPMAAAPTAAVAPDLSPITDQPEPTGLPQQDQITVAGRRRASSEPRRSTGDQSITTADIMKPLPALPEHNLTPGPRDEPALTPATTNILDFQTDQPPYAFHPEHLTVEEQARIPRSRRGTIGSIRDLARRRHAAHQRQEPGPEDEYDSRIVDLLDVIDPEVSTLSSITNVQNSLFVPSLGRWIDRRPTYDLSEYPAPPGAYPSSSEEDISVSEEGPEEPAQPGLRRSHSFSTVLTAPQYAILPDNATLEGWTAQDIKLLNDHVRHMLHSKRSKLKQRMRAFGKYVRRPLGFFITLYATLITLFGLAWVLFLIGWIYVGSERQPYIINVIDNVLVALFAIMGDGLAPFRAVDTYHMIFIAHYHRKTWKIRKRLLLSDLKDHNDLPTEGAFTDASDLEAALRTSSTNDGEPLSLDNIAVLPPKQQDRLVHHQQKLAKSHTFYKPHETETHRAFPLHLLIVIICLLDLHSCLQISLGAVTWGTDWHTRSAVPTTTILCCSITANCCAGILIAIGDRRTRKKEVIERMFKQDLTRQAMRKVQKRNRKAEEKAARRSEDREGFREKLQEGLPWLEGAGRKSSDLSRKGGAGAGSPTAGSGEPRKSRDLAGRFNVAASGPAGMRKSFDMVRKPLRRSEDRIPPRRSEDVGRVPGGFPSSPA</sequence>
<organism evidence="3 4">
    <name type="scientific">Thyridium curvatum</name>
    <dbReference type="NCBI Taxonomy" id="1093900"/>
    <lineage>
        <taxon>Eukaryota</taxon>
        <taxon>Fungi</taxon>
        <taxon>Dikarya</taxon>
        <taxon>Ascomycota</taxon>
        <taxon>Pezizomycotina</taxon>
        <taxon>Sordariomycetes</taxon>
        <taxon>Sordariomycetidae</taxon>
        <taxon>Thyridiales</taxon>
        <taxon>Thyridiaceae</taxon>
        <taxon>Thyridium</taxon>
    </lineage>
</organism>
<dbReference type="OrthoDB" id="3365211at2759"/>
<feature type="compositionally biased region" description="Basic and acidic residues" evidence="1">
    <location>
        <begin position="636"/>
        <end position="645"/>
    </location>
</feature>
<feature type="region of interest" description="Disordered" evidence="1">
    <location>
        <begin position="596"/>
        <end position="719"/>
    </location>
</feature>
<dbReference type="Pfam" id="PF11204">
    <property type="entry name" value="DUF2985"/>
    <property type="match status" value="1"/>
</dbReference>
<keyword evidence="4" id="KW-1185">Reference proteome</keyword>
<feature type="transmembrane region" description="Helical" evidence="2">
    <location>
        <begin position="353"/>
        <end position="381"/>
    </location>
</feature>
<dbReference type="GeneID" id="41973940"/>
<dbReference type="PANTHER" id="PTHR35872">
    <property type="entry name" value="INTEGRAL MEMBRANE PROTEIN (AFU_ORTHOLOGUE AFUA_5G07110)"/>
    <property type="match status" value="1"/>
</dbReference>